<feature type="region of interest" description="Disordered" evidence="1">
    <location>
        <begin position="468"/>
        <end position="504"/>
    </location>
</feature>
<dbReference type="Proteomes" id="UP000008312">
    <property type="component" value="Unassembled WGS sequence"/>
</dbReference>
<sequence>MLREENPTEEPQLSCGKCASLEMDLQALQKRNRTIVENFSLYRSSVDRELSSKDKEIERLNCSVTGQQKEIETQGASPIEFFSVFSPRRTGGRKGEELADQLAIPLASVQTRSRKGDQDDQKHRSLDLLLDQIVLAGFIHPQDRSSGSQRRLLAVRGSLRERHASNRVGRQGNGDEVSEDAGRLEDERGGAQEARCRVNRGKRASAAGAKPAGIVASIHDPDLGGREPRALRRAGQSARGVQGVGPGGKQRAHPAIDHQNRAIGEGKIGRGFGGCGGCGGGSGERARLGGVAGAGKRASEEFGAAFDAIRGRGRVEAAGRRAETRSGETVRMDRGGAPVRQSGVRSGRRERELAAGHVANRRVDAPASHRVDESVHDPGRRGLRSASQLDNTQKTELVLGGLPLELYESFVQVIVPILQSRERANLQVFKRQALVYGRSWASVGRRDEAQRGRSAGAVVCAGKRGEHAYGRGVDGDGDGDVDVDIDGDGGDGSSRECRAETEEE</sequence>
<dbReference type="EMBL" id="FN668691">
    <property type="protein sequence ID" value="CBK25376.2"/>
    <property type="molecule type" value="Genomic_DNA"/>
</dbReference>
<feature type="compositionally biased region" description="Basic and acidic residues" evidence="1">
    <location>
        <begin position="365"/>
        <end position="380"/>
    </location>
</feature>
<evidence type="ECO:0000256" key="1">
    <source>
        <dbReference type="SAM" id="MobiDB-lite"/>
    </source>
</evidence>
<organism evidence="2">
    <name type="scientific">Blastocystis hominis</name>
    <dbReference type="NCBI Taxonomy" id="12968"/>
    <lineage>
        <taxon>Eukaryota</taxon>
        <taxon>Sar</taxon>
        <taxon>Stramenopiles</taxon>
        <taxon>Bigyra</taxon>
        <taxon>Opalozoa</taxon>
        <taxon>Opalinata</taxon>
        <taxon>Blastocystidae</taxon>
        <taxon>Blastocystis</taxon>
    </lineage>
</organism>
<name>D8MBD7_BLAHO</name>
<reference evidence="2" key="1">
    <citation type="submission" date="2010-02" db="EMBL/GenBank/DDBJ databases">
        <title>Sequencing and annotation of the Blastocystis hominis genome.</title>
        <authorList>
            <person name="Wincker P."/>
        </authorList>
    </citation>
    <scope>NUCLEOTIDE SEQUENCE</scope>
    <source>
        <strain evidence="2">Singapore isolate B</strain>
    </source>
</reference>
<feature type="region of interest" description="Disordered" evidence="1">
    <location>
        <begin position="163"/>
        <end position="211"/>
    </location>
</feature>
<keyword evidence="3" id="KW-1185">Reference proteome</keyword>
<evidence type="ECO:0000313" key="3">
    <source>
        <dbReference type="Proteomes" id="UP000008312"/>
    </source>
</evidence>
<feature type="compositionally biased region" description="Basic and acidic residues" evidence="1">
    <location>
        <begin position="318"/>
        <end position="334"/>
    </location>
</feature>
<feature type="region of interest" description="Disordered" evidence="1">
    <location>
        <begin position="318"/>
        <end position="346"/>
    </location>
</feature>
<dbReference type="RefSeq" id="XP_012899424.1">
    <property type="nucleotide sequence ID" value="XM_013043970.1"/>
</dbReference>
<accession>D8MBD7</accession>
<feature type="region of interest" description="Disordered" evidence="1">
    <location>
        <begin position="365"/>
        <end position="389"/>
    </location>
</feature>
<proteinExistence type="predicted"/>
<dbReference type="InParanoid" id="D8MBD7"/>
<gene>
    <name evidence="2" type="ORF">GSBLH_T00004982001</name>
</gene>
<feature type="region of interest" description="Disordered" evidence="1">
    <location>
        <begin position="234"/>
        <end position="253"/>
    </location>
</feature>
<protein>
    <submittedName>
        <fullName evidence="2">Uncharacterized protein</fullName>
    </submittedName>
</protein>
<evidence type="ECO:0000313" key="2">
    <source>
        <dbReference type="EMBL" id="CBK25376.2"/>
    </source>
</evidence>
<feature type="compositionally biased region" description="Acidic residues" evidence="1">
    <location>
        <begin position="475"/>
        <end position="489"/>
    </location>
</feature>
<dbReference type="GeneID" id="24921967"/>
<feature type="compositionally biased region" description="Basic and acidic residues" evidence="1">
    <location>
        <begin position="180"/>
        <end position="196"/>
    </location>
</feature>
<dbReference type="AlphaFoldDB" id="D8MBD7"/>
<feature type="compositionally biased region" description="Basic and acidic residues" evidence="1">
    <location>
        <begin position="493"/>
        <end position="504"/>
    </location>
</feature>